<protein>
    <submittedName>
        <fullName evidence="1">Uncharacterized protein</fullName>
    </submittedName>
</protein>
<evidence type="ECO:0000313" key="1">
    <source>
        <dbReference type="EMBL" id="KGD59717.1"/>
    </source>
</evidence>
<comment type="caution">
    <text evidence="1">The sequence shown here is derived from an EMBL/GenBank/DDBJ whole genome shotgun (WGS) entry which is preliminary data.</text>
</comment>
<dbReference type="EMBL" id="ARXU01000022">
    <property type="protein sequence ID" value="KGD59717.1"/>
    <property type="molecule type" value="Genomic_DNA"/>
</dbReference>
<gene>
    <name evidence="1" type="ORF">T9A_03255</name>
</gene>
<proteinExistence type="predicted"/>
<name>A0ABR4W8U8_9GAMM</name>
<organism evidence="1 2">
    <name type="scientific">Alcanivorax jadensis T9</name>
    <dbReference type="NCBI Taxonomy" id="1177181"/>
    <lineage>
        <taxon>Bacteria</taxon>
        <taxon>Pseudomonadati</taxon>
        <taxon>Pseudomonadota</taxon>
        <taxon>Gammaproteobacteria</taxon>
        <taxon>Oceanospirillales</taxon>
        <taxon>Alcanivoracaceae</taxon>
        <taxon>Alcanivorax</taxon>
    </lineage>
</organism>
<sequence>MVVEQVADYLLLGQARKVFCFQFLGIPQISLQALVLPHHIPQDKGEIFIRRYNGLKYIFVPDKKLPTRIAKNQIINTIKGKDTILCLRQDRSKKTTGLSQIKTQITPPK</sequence>
<dbReference type="Proteomes" id="UP000029443">
    <property type="component" value="Unassembled WGS sequence"/>
</dbReference>
<keyword evidence="2" id="KW-1185">Reference proteome</keyword>
<dbReference type="RefSeq" id="WP_035250731.1">
    <property type="nucleotide sequence ID" value="NZ_ARXU01000022.1"/>
</dbReference>
<evidence type="ECO:0000313" key="2">
    <source>
        <dbReference type="Proteomes" id="UP000029443"/>
    </source>
</evidence>
<reference evidence="1 2" key="1">
    <citation type="submission" date="2012-09" db="EMBL/GenBank/DDBJ databases">
        <title>Genome Sequence of alkane-degrading Bacterium Alcanivorax jadensis T9.</title>
        <authorList>
            <person name="Lai Q."/>
            <person name="Shao Z."/>
        </authorList>
    </citation>
    <scope>NUCLEOTIDE SEQUENCE [LARGE SCALE GENOMIC DNA]</scope>
    <source>
        <strain evidence="1 2">T9</strain>
    </source>
</reference>
<accession>A0ABR4W8U8</accession>